<organism evidence="2 3">
    <name type="scientific">Holdemanella biformis</name>
    <dbReference type="NCBI Taxonomy" id="1735"/>
    <lineage>
        <taxon>Bacteria</taxon>
        <taxon>Bacillati</taxon>
        <taxon>Bacillota</taxon>
        <taxon>Erysipelotrichia</taxon>
        <taxon>Erysipelotrichales</taxon>
        <taxon>Erysipelotrichaceae</taxon>
        <taxon>Holdemanella</taxon>
    </lineage>
</organism>
<gene>
    <name evidence="2" type="ORF">DWW32_07700</name>
</gene>
<dbReference type="Proteomes" id="UP000265489">
    <property type="component" value="Unassembled WGS sequence"/>
</dbReference>
<dbReference type="Pfam" id="PF13274">
    <property type="entry name" value="SocA_Panacea"/>
    <property type="match status" value="1"/>
</dbReference>
<comment type="caution">
    <text evidence="2">The sequence shown here is derived from an EMBL/GenBank/DDBJ whole genome shotgun (WGS) entry which is preliminary data.</text>
</comment>
<feature type="domain" description="Antitoxin SocA-like Panacea" evidence="1">
    <location>
        <begin position="185"/>
        <end position="281"/>
    </location>
</feature>
<name>A0A395W825_9FIRM</name>
<dbReference type="RefSeq" id="WP_118325347.1">
    <property type="nucleotide sequence ID" value="NZ_CATXSW010000010.1"/>
</dbReference>
<dbReference type="InterPro" id="IPR025272">
    <property type="entry name" value="SocA_Panacea"/>
</dbReference>
<proteinExistence type="predicted"/>
<evidence type="ECO:0000313" key="2">
    <source>
        <dbReference type="EMBL" id="RGU90920.1"/>
    </source>
</evidence>
<dbReference type="GeneID" id="66579812"/>
<dbReference type="AlphaFoldDB" id="A0A395W825"/>
<sequence length="333" mass="38561">MQRETDFCVECREMSSYSLQKRCVTKNIRGENLTFEITCAVCDTCGGFMSVPGIIDLNVHEIDEQYRKLKGLVSIEDIHTLMELYNIGKAPLSIVLGFGEITITRYLLGQVPSKEYSNIIRNALSSPVYMEQKLLENKDRVALAAFKKSMKRVSELKNIFIISNKMIGVISYIFEKLDEVTPLMLQKLLYYIQGLSFVLNGREMFEENCEAWVHGPVYKDVYNIFKQFGFNVIDDPKFIMFEGYKKYLDDEDKYIIDLVVNTFGQYGGKTLEKTTHKENPWLIARNGYGDDIPSNELITKDSIKNYFIKICNEYDISKEEDIHKYILKLSDIV</sequence>
<reference evidence="2 3" key="1">
    <citation type="submission" date="2018-08" db="EMBL/GenBank/DDBJ databases">
        <title>A genome reference for cultivated species of the human gut microbiota.</title>
        <authorList>
            <person name="Zou Y."/>
            <person name="Xue W."/>
            <person name="Luo G."/>
        </authorList>
    </citation>
    <scope>NUCLEOTIDE SEQUENCE [LARGE SCALE GENOMIC DNA]</scope>
    <source>
        <strain evidence="2 3">AF15-20</strain>
    </source>
</reference>
<evidence type="ECO:0000313" key="3">
    <source>
        <dbReference type="Proteomes" id="UP000265489"/>
    </source>
</evidence>
<dbReference type="EMBL" id="QRYQ01000014">
    <property type="protein sequence ID" value="RGU90920.1"/>
    <property type="molecule type" value="Genomic_DNA"/>
</dbReference>
<evidence type="ECO:0000259" key="1">
    <source>
        <dbReference type="Pfam" id="PF13274"/>
    </source>
</evidence>
<accession>A0A395W825</accession>
<protein>
    <submittedName>
        <fullName evidence="2">DUF4065 domain-containing protein</fullName>
    </submittedName>
</protein>